<dbReference type="Proteomes" id="UP000537718">
    <property type="component" value="Unassembled WGS sequence"/>
</dbReference>
<dbReference type="RefSeq" id="WP_183866155.1">
    <property type="nucleotide sequence ID" value="NZ_JACHCF010000002.1"/>
</dbReference>
<feature type="transmembrane region" description="Helical" evidence="1">
    <location>
        <begin position="6"/>
        <end position="26"/>
    </location>
</feature>
<keyword evidence="1" id="KW-0812">Transmembrane</keyword>
<evidence type="ECO:0008006" key="4">
    <source>
        <dbReference type="Google" id="ProtNLM"/>
    </source>
</evidence>
<evidence type="ECO:0000313" key="2">
    <source>
        <dbReference type="EMBL" id="MBB5620120.1"/>
    </source>
</evidence>
<name>A0A7W8YQV7_9SPHI</name>
<proteinExistence type="predicted"/>
<evidence type="ECO:0000313" key="3">
    <source>
        <dbReference type="Proteomes" id="UP000537718"/>
    </source>
</evidence>
<keyword evidence="1" id="KW-1133">Transmembrane helix</keyword>
<dbReference type="EMBL" id="JACHCF010000002">
    <property type="protein sequence ID" value="MBB5620120.1"/>
    <property type="molecule type" value="Genomic_DNA"/>
</dbReference>
<reference evidence="2 3" key="1">
    <citation type="submission" date="2020-08" db="EMBL/GenBank/DDBJ databases">
        <title>Genomic Encyclopedia of Type Strains, Phase IV (KMG-V): Genome sequencing to study the core and pangenomes of soil and plant-associated prokaryotes.</title>
        <authorList>
            <person name="Whitman W."/>
        </authorList>
    </citation>
    <scope>NUCLEOTIDE SEQUENCE [LARGE SCALE GENOMIC DNA]</scope>
    <source>
        <strain evidence="2 3">MP7CTX6</strain>
    </source>
</reference>
<accession>A0A7W8YQV7</accession>
<comment type="caution">
    <text evidence="2">The sequence shown here is derived from an EMBL/GenBank/DDBJ whole genome shotgun (WGS) entry which is preliminary data.</text>
</comment>
<protein>
    <recommendedName>
        <fullName evidence="4">Type II secretion system protein GspC N-terminal domain-containing protein</fullName>
    </recommendedName>
</protein>
<organism evidence="2 3">
    <name type="scientific">Pedobacter cryoconitis</name>
    <dbReference type="NCBI Taxonomy" id="188932"/>
    <lineage>
        <taxon>Bacteria</taxon>
        <taxon>Pseudomonadati</taxon>
        <taxon>Bacteroidota</taxon>
        <taxon>Sphingobacteriia</taxon>
        <taxon>Sphingobacteriales</taxon>
        <taxon>Sphingobacteriaceae</taxon>
        <taxon>Pedobacter</taxon>
    </lineage>
</organism>
<evidence type="ECO:0000256" key="1">
    <source>
        <dbReference type="SAM" id="Phobius"/>
    </source>
</evidence>
<dbReference type="AlphaFoldDB" id="A0A7W8YQV7"/>
<sequence>MKGKKFTYLLIVCVAGVWGIIFYRIYAGLGQEDELPVSSISRGKPEYFKLINHETDREVLNLNYRDPFAAMTSAEVKNSTDPLEASHQVKVLSMPATPKPMVNWSAIQYTGYINNPSTKSRIAIIMVNGKEGMLTEGQSLGGLKLIKHAGDSVKVQYQNSTKYISLK</sequence>
<gene>
    <name evidence="2" type="ORF">HDE69_001158</name>
</gene>
<keyword evidence="1" id="KW-0472">Membrane</keyword>